<organism evidence="1">
    <name type="scientific">Sigmofec virus UA08Rod_5764</name>
    <dbReference type="NCBI Taxonomy" id="2929440"/>
    <lineage>
        <taxon>Viruses</taxon>
        <taxon>Monodnaviria</taxon>
        <taxon>Sangervirae</taxon>
        <taxon>Phixviricota</taxon>
        <taxon>Malgrandaviricetes</taxon>
        <taxon>Petitvirales</taxon>
        <taxon>Microviridae</taxon>
    </lineage>
</organism>
<proteinExistence type="predicted"/>
<dbReference type="EMBL" id="OM869531">
    <property type="protein sequence ID" value="UPW41004.1"/>
    <property type="molecule type" value="Genomic_DNA"/>
</dbReference>
<protein>
    <submittedName>
        <fullName evidence="1">DNA pilot protein</fullName>
    </submittedName>
</protein>
<evidence type="ECO:0000313" key="1">
    <source>
        <dbReference type="EMBL" id="UPW41004.1"/>
    </source>
</evidence>
<accession>A0A976N187</accession>
<sequence length="351" mass="37100">MALHSSTGSSAAHLSQSAKAYDYLYQGGSGTSAASVARSGGSASSSVASALSQLSSLSDRNTARSEAQAAQLRDWQEEQNRIAMQFNASEAAKNRDWQKMMSDTAHQREIADLRAAGLNPVLSAMGGNGASVTSGATASGVTSSGAQGQVDQGATTAFAALLGKMWETQTQLQMQQHTAENNMAIAEKQNATSELVARIYTEQSQRAAELAAATGLRQTEISAATSEIVSRVSANAQYYSANISQQNALINKAASEAVAGMNLQGTKYSSDSAERRQLQSNLVEMSKAQLQAQTAIRGQDVSASSAKSVSEQQSKNTLYGSINSVLDDLLGSLAEKRQPVTSDSRYRRFFR</sequence>
<name>A0A976N187_9VIRU</name>
<reference evidence="1" key="1">
    <citation type="submission" date="2022-02" db="EMBL/GenBank/DDBJ databases">
        <title>Towards deciphering the DNA virus diversity associated with rodent species in the families Cricetidae and Heteromyidae.</title>
        <authorList>
            <person name="Lund M."/>
            <person name="Larsen B.B."/>
            <person name="Gryseels S."/>
            <person name="Kraberger S."/>
            <person name="Rowsey D.M."/>
            <person name="Steger L."/>
            <person name="Yule K.M."/>
            <person name="Upham N.S."/>
            <person name="Worobey M."/>
            <person name="Van Doorslaer K."/>
            <person name="Varsani A."/>
        </authorList>
    </citation>
    <scope>NUCLEOTIDE SEQUENCE</scope>
    <source>
        <strain evidence="1">UA08Rod_5764</strain>
    </source>
</reference>